<dbReference type="Proteomes" id="UP000236262">
    <property type="component" value="Unassembled WGS sequence"/>
</dbReference>
<dbReference type="AlphaFoldDB" id="A0A3G6RS14"/>
<protein>
    <submittedName>
        <fullName evidence="3">Uncharacterized protein</fullName>
    </submittedName>
</protein>
<name>A0A3G6RS14_CHRLC</name>
<reference evidence="3 4" key="1">
    <citation type="submission" date="2018-01" db="EMBL/GenBank/DDBJ databases">
        <title>Draft genome sequences of Chryseobacterium lactis NCTC11390, Chryseobacterium oncorhynchi 701B-08, and Chryseobacterium viscerum 687B-08.</title>
        <authorList>
            <person name="Jeong J.-J."/>
            <person name="Lee Y.J."/>
            <person name="Park B."/>
            <person name="Choi I.-G."/>
            <person name="Kim K.D."/>
        </authorList>
    </citation>
    <scope>NUCLEOTIDE SEQUENCE [LARGE SCALE GENOMIC DNA]</scope>
    <source>
        <strain evidence="3 4">NCTC11390</strain>
    </source>
</reference>
<evidence type="ECO:0000313" key="3">
    <source>
        <dbReference type="EMBL" id="PNW12832.1"/>
    </source>
</evidence>
<dbReference type="OrthoDB" id="1263298at2"/>
<dbReference type="EMBL" id="PPEH01000005">
    <property type="protein sequence ID" value="PNW12832.1"/>
    <property type="molecule type" value="Genomic_DNA"/>
</dbReference>
<feature type="transmembrane region" description="Helical" evidence="1">
    <location>
        <begin position="92"/>
        <end position="112"/>
    </location>
</feature>
<dbReference type="Proteomes" id="UP000279972">
    <property type="component" value="Chromosome"/>
</dbReference>
<dbReference type="EMBL" id="CP033924">
    <property type="protein sequence ID" value="AZA83875.1"/>
    <property type="molecule type" value="Genomic_DNA"/>
</dbReference>
<keyword evidence="5" id="KW-1185">Reference proteome</keyword>
<keyword evidence="1" id="KW-0812">Transmembrane</keyword>
<keyword evidence="1" id="KW-0472">Membrane</keyword>
<feature type="transmembrane region" description="Helical" evidence="1">
    <location>
        <begin position="59"/>
        <end position="80"/>
    </location>
</feature>
<keyword evidence="1" id="KW-1133">Transmembrane helix</keyword>
<proteinExistence type="predicted"/>
<dbReference type="RefSeq" id="WP_103292236.1">
    <property type="nucleotide sequence ID" value="NZ_CP033924.1"/>
</dbReference>
<evidence type="ECO:0000313" key="4">
    <source>
        <dbReference type="Proteomes" id="UP000236262"/>
    </source>
</evidence>
<evidence type="ECO:0000313" key="5">
    <source>
        <dbReference type="Proteomes" id="UP000279972"/>
    </source>
</evidence>
<evidence type="ECO:0000256" key="1">
    <source>
        <dbReference type="SAM" id="Phobius"/>
    </source>
</evidence>
<evidence type="ECO:0000313" key="2">
    <source>
        <dbReference type="EMBL" id="AZA83875.1"/>
    </source>
</evidence>
<gene>
    <name evidence="3" type="ORF">C1637_13415</name>
    <name evidence="2" type="ORF">EG342_19150</name>
</gene>
<sequence length="115" mass="12993">MNPELRELFEIKQEDGNKKPITDHNVKKHIVIRLAVLVSGSIVFFIGMNEAKGWDGLGWFFFMMIFHALWLLFIIIEAVVLQGNGKTKLRDINVIFSIALIVLYAIGAALFLGGF</sequence>
<organism evidence="3 4">
    <name type="scientific">Chryseobacterium lactis</name>
    <dbReference type="NCBI Taxonomy" id="1241981"/>
    <lineage>
        <taxon>Bacteria</taxon>
        <taxon>Pseudomonadati</taxon>
        <taxon>Bacteroidota</taxon>
        <taxon>Flavobacteriia</taxon>
        <taxon>Flavobacteriales</taxon>
        <taxon>Weeksellaceae</taxon>
        <taxon>Chryseobacterium group</taxon>
        <taxon>Chryseobacterium</taxon>
    </lineage>
</organism>
<reference evidence="2 5" key="2">
    <citation type="submission" date="2018-11" db="EMBL/GenBank/DDBJ databases">
        <title>Proposal to divide the Flavobacteriaceae and reorganize its genera based on Amino Acid Identity values calculated from whole genome sequences.</title>
        <authorList>
            <person name="Nicholson A.C."/>
            <person name="Gulvik C.A."/>
            <person name="Whitney A.M."/>
            <person name="Humrighouse B.W."/>
            <person name="Bell M."/>
            <person name="Holmes B."/>
            <person name="Steigerwalt A.G."/>
            <person name="Villarma A."/>
            <person name="Sheth M."/>
            <person name="Batra D."/>
            <person name="Pryor J."/>
            <person name="Bernardet J.-F."/>
            <person name="Hugo C."/>
            <person name="Kampfer P."/>
            <person name="Newman J."/>
            <person name="McQuiston J.R."/>
        </authorList>
    </citation>
    <scope>NUCLEOTIDE SEQUENCE [LARGE SCALE GENOMIC DNA]</scope>
    <source>
        <strain evidence="2 5">KC_1864</strain>
    </source>
</reference>
<accession>A0A3G6RS14</accession>
<dbReference type="KEGG" id="clac:EG342_19150"/>
<feature type="transmembrane region" description="Helical" evidence="1">
    <location>
        <begin position="30"/>
        <end position="47"/>
    </location>
</feature>